<sequence length="469" mass="51742">MGKSVDKMPPPANFSTSNSAMSSQRNDLASRQPPVVSEALPLSIHYTEKVCTIWQFELLGNGLCQKRGPGRNQFLSSRAPAAVELLNAEGASKFNVDGGLTDNAILREGEPMPKEIIAVVRPRNIFLKKQEGKYGRTDQQSILPDEMEMNLEVKVFDFAPPETDVLKTGKDTGVVYSGKTKATVKQDVQGLYCFQTQGNQLEHLFTQMGTYMFHFSLVSSKYKEVPPAVVRINVAPSNTDMCDARCLEQPKRKRRRPREDTSEATIQDGSLDVAPIDDGLEDDFEEPPHIVNTKIHVTTLDVIVSVNGFFAIAVFLGLALSPPLPQFQAATTLAPARLECWPQINAYRSVFLWEITSFGFFLFSTLVAHGFKLYIVLENGKDRENSNYASVSQRFLQYGILSCSLGSILGAIALIVSMVILIEVRLGALFCGNPWAVFTTVPFVLLAVTGCAIFIVSVFYQATKDSDTS</sequence>
<feature type="region of interest" description="Disordered" evidence="1">
    <location>
        <begin position="1"/>
        <end position="32"/>
    </location>
</feature>
<evidence type="ECO:0000256" key="1">
    <source>
        <dbReference type="SAM" id="MobiDB-lite"/>
    </source>
</evidence>
<feature type="transmembrane region" description="Helical" evidence="2">
    <location>
        <begin position="434"/>
        <end position="460"/>
    </location>
</feature>
<evidence type="ECO:0000313" key="5">
    <source>
        <dbReference type="Proteomes" id="UP000006727"/>
    </source>
</evidence>
<reference evidence="3 5" key="2">
    <citation type="journal article" date="2018" name="Plant J.">
        <title>The Physcomitrella patens chromosome-scale assembly reveals moss genome structure and evolution.</title>
        <authorList>
            <person name="Lang D."/>
            <person name="Ullrich K.K."/>
            <person name="Murat F."/>
            <person name="Fuchs J."/>
            <person name="Jenkins J."/>
            <person name="Haas F.B."/>
            <person name="Piednoel M."/>
            <person name="Gundlach H."/>
            <person name="Van Bel M."/>
            <person name="Meyberg R."/>
            <person name="Vives C."/>
            <person name="Morata J."/>
            <person name="Symeonidi A."/>
            <person name="Hiss M."/>
            <person name="Muchero W."/>
            <person name="Kamisugi Y."/>
            <person name="Saleh O."/>
            <person name="Blanc G."/>
            <person name="Decker E.L."/>
            <person name="van Gessel N."/>
            <person name="Grimwood J."/>
            <person name="Hayes R.D."/>
            <person name="Graham S.W."/>
            <person name="Gunter L.E."/>
            <person name="McDaniel S.F."/>
            <person name="Hoernstein S.N.W."/>
            <person name="Larsson A."/>
            <person name="Li F.W."/>
            <person name="Perroud P.F."/>
            <person name="Phillips J."/>
            <person name="Ranjan P."/>
            <person name="Rokshar D.S."/>
            <person name="Rothfels C.J."/>
            <person name="Schneider L."/>
            <person name="Shu S."/>
            <person name="Stevenson D.W."/>
            <person name="Thummler F."/>
            <person name="Tillich M."/>
            <person name="Villarreal Aguilar J.C."/>
            <person name="Widiez T."/>
            <person name="Wong G.K."/>
            <person name="Wymore A."/>
            <person name="Zhang Y."/>
            <person name="Zimmer A.D."/>
            <person name="Quatrano R.S."/>
            <person name="Mayer K.F.X."/>
            <person name="Goodstein D."/>
            <person name="Casacuberta J.M."/>
            <person name="Vandepoele K."/>
            <person name="Reski R."/>
            <person name="Cuming A.C."/>
            <person name="Tuskan G.A."/>
            <person name="Maumus F."/>
            <person name="Salse J."/>
            <person name="Schmutz J."/>
            <person name="Rensing S.A."/>
        </authorList>
    </citation>
    <scope>NUCLEOTIDE SEQUENCE [LARGE SCALE GENOMIC DNA]</scope>
    <source>
        <strain evidence="4 5">cv. Gransden 2004</strain>
    </source>
</reference>
<feature type="region of interest" description="Disordered" evidence="1">
    <location>
        <begin position="249"/>
        <end position="268"/>
    </location>
</feature>
<dbReference type="EnsemblPlants" id="Pp3c9_24060V3.2">
    <property type="protein sequence ID" value="Pp3c9_24060V3.2"/>
    <property type="gene ID" value="Pp3c9_24060"/>
</dbReference>
<evidence type="ECO:0000313" key="4">
    <source>
        <dbReference type="EnsemblPlants" id="Pp3c9_24060V3.1"/>
    </source>
</evidence>
<organism evidence="3">
    <name type="scientific">Physcomitrium patens</name>
    <name type="common">Spreading-leaved earth moss</name>
    <name type="synonym">Physcomitrella patens</name>
    <dbReference type="NCBI Taxonomy" id="3218"/>
    <lineage>
        <taxon>Eukaryota</taxon>
        <taxon>Viridiplantae</taxon>
        <taxon>Streptophyta</taxon>
        <taxon>Embryophyta</taxon>
        <taxon>Bryophyta</taxon>
        <taxon>Bryophytina</taxon>
        <taxon>Bryopsida</taxon>
        <taxon>Funariidae</taxon>
        <taxon>Funariales</taxon>
        <taxon>Funariaceae</taxon>
        <taxon>Physcomitrium</taxon>
    </lineage>
</organism>
<keyword evidence="2" id="KW-0812">Transmembrane</keyword>
<name>A0A2K1K4C2_PHYPA</name>
<evidence type="ECO:0000256" key="2">
    <source>
        <dbReference type="SAM" id="Phobius"/>
    </source>
</evidence>
<keyword evidence="5" id="KW-1185">Reference proteome</keyword>
<evidence type="ECO:0000313" key="3">
    <source>
        <dbReference type="EMBL" id="PNR48625.1"/>
    </source>
</evidence>
<reference evidence="3 5" key="1">
    <citation type="journal article" date="2008" name="Science">
        <title>The Physcomitrella genome reveals evolutionary insights into the conquest of land by plants.</title>
        <authorList>
            <person name="Rensing S."/>
            <person name="Lang D."/>
            <person name="Zimmer A."/>
            <person name="Terry A."/>
            <person name="Salamov A."/>
            <person name="Shapiro H."/>
            <person name="Nishiyama T."/>
            <person name="Perroud P.-F."/>
            <person name="Lindquist E."/>
            <person name="Kamisugi Y."/>
            <person name="Tanahashi T."/>
            <person name="Sakakibara K."/>
            <person name="Fujita T."/>
            <person name="Oishi K."/>
            <person name="Shin-I T."/>
            <person name="Kuroki Y."/>
            <person name="Toyoda A."/>
            <person name="Suzuki Y."/>
            <person name="Hashimoto A."/>
            <person name="Yamaguchi K."/>
            <person name="Sugano A."/>
            <person name="Kohara Y."/>
            <person name="Fujiyama A."/>
            <person name="Anterola A."/>
            <person name="Aoki S."/>
            <person name="Ashton N."/>
            <person name="Barbazuk W.B."/>
            <person name="Barker E."/>
            <person name="Bennetzen J."/>
            <person name="Bezanilla M."/>
            <person name="Blankenship R."/>
            <person name="Cho S.H."/>
            <person name="Dutcher S."/>
            <person name="Estelle M."/>
            <person name="Fawcett J.A."/>
            <person name="Gundlach H."/>
            <person name="Hanada K."/>
            <person name="Heyl A."/>
            <person name="Hicks K.A."/>
            <person name="Hugh J."/>
            <person name="Lohr M."/>
            <person name="Mayer K."/>
            <person name="Melkozernov A."/>
            <person name="Murata T."/>
            <person name="Nelson D."/>
            <person name="Pils B."/>
            <person name="Prigge M."/>
            <person name="Reiss B."/>
            <person name="Renner T."/>
            <person name="Rombauts S."/>
            <person name="Rushton P."/>
            <person name="Sanderfoot A."/>
            <person name="Schween G."/>
            <person name="Shiu S.-H."/>
            <person name="Stueber K."/>
            <person name="Theodoulou F.L."/>
            <person name="Tu H."/>
            <person name="Van de Peer Y."/>
            <person name="Verrier P.J."/>
            <person name="Waters E."/>
            <person name="Wood A."/>
            <person name="Yang L."/>
            <person name="Cove D."/>
            <person name="Cuming A."/>
            <person name="Hasebe M."/>
            <person name="Lucas S."/>
            <person name="Mishler D.B."/>
            <person name="Reski R."/>
            <person name="Grigoriev I."/>
            <person name="Quatrano R.S."/>
            <person name="Boore J.L."/>
        </authorList>
    </citation>
    <scope>NUCLEOTIDE SEQUENCE [LARGE SCALE GENOMIC DNA]</scope>
    <source>
        <strain evidence="4 5">cv. Gransden 2004</strain>
    </source>
</reference>
<keyword evidence="2" id="KW-0472">Membrane</keyword>
<dbReference type="Gramene" id="Pp3c9_24060V3.2">
    <property type="protein sequence ID" value="Pp3c9_24060V3.2"/>
    <property type="gene ID" value="Pp3c9_24060"/>
</dbReference>
<dbReference type="InParanoid" id="A0A2K1K4C2"/>
<dbReference type="AlphaFoldDB" id="A0A2K1K4C2"/>
<reference evidence="4" key="3">
    <citation type="submission" date="2020-12" db="UniProtKB">
        <authorList>
            <consortium name="EnsemblPlants"/>
        </authorList>
    </citation>
    <scope>IDENTIFICATION</scope>
</reference>
<dbReference type="PANTHER" id="PTHR33430:SF13">
    <property type="entry name" value="CASP-LIKE PROTEIN"/>
    <property type="match status" value="1"/>
</dbReference>
<feature type="compositionally biased region" description="Polar residues" evidence="1">
    <location>
        <begin position="13"/>
        <end position="29"/>
    </location>
</feature>
<feature type="transmembrane region" description="Helical" evidence="2">
    <location>
        <begin position="355"/>
        <end position="377"/>
    </location>
</feature>
<dbReference type="EMBL" id="ABEU02000009">
    <property type="protein sequence ID" value="PNR48625.1"/>
    <property type="molecule type" value="Genomic_DNA"/>
</dbReference>
<dbReference type="EnsemblPlants" id="Pp3c9_24060V3.1">
    <property type="protein sequence ID" value="Pp3c9_24060V3.1"/>
    <property type="gene ID" value="Pp3c9_24060"/>
</dbReference>
<dbReference type="PANTHER" id="PTHR33430">
    <property type="entry name" value="MATERNAL EFFECT EMBRYO ARREST PROTEIN"/>
    <property type="match status" value="1"/>
</dbReference>
<dbReference type="Gramene" id="Pp3c9_24060V3.1">
    <property type="protein sequence ID" value="Pp3c9_24060V3.1"/>
    <property type="gene ID" value="Pp3c9_24060"/>
</dbReference>
<dbReference type="PaxDb" id="3218-PP1S238_56V6.1"/>
<gene>
    <name evidence="3" type="ORF">PHYPA_013102</name>
</gene>
<proteinExistence type="predicted"/>
<keyword evidence="2" id="KW-1133">Transmembrane helix</keyword>
<feature type="transmembrane region" description="Helical" evidence="2">
    <location>
        <begin position="398"/>
        <end position="422"/>
    </location>
</feature>
<dbReference type="Proteomes" id="UP000006727">
    <property type="component" value="Chromosome 9"/>
</dbReference>
<accession>A0A2K1K4C2</accession>
<feature type="transmembrane region" description="Helical" evidence="2">
    <location>
        <begin position="302"/>
        <end position="320"/>
    </location>
</feature>
<protein>
    <submittedName>
        <fullName evidence="3 4">Uncharacterized protein</fullName>
    </submittedName>
</protein>